<name>A0ABW0L7F3_9BURK</name>
<dbReference type="SUPFAM" id="SSF54593">
    <property type="entry name" value="Glyoxalase/Bleomycin resistance protein/Dihydroxybiphenyl dioxygenase"/>
    <property type="match status" value="1"/>
</dbReference>
<dbReference type="Pfam" id="PF06983">
    <property type="entry name" value="3-dmu-9_3-mt"/>
    <property type="match status" value="1"/>
</dbReference>
<organism evidence="2 3">
    <name type="scientific">Massilia niabensis</name>
    <dbReference type="NCBI Taxonomy" id="544910"/>
    <lineage>
        <taxon>Bacteria</taxon>
        <taxon>Pseudomonadati</taxon>
        <taxon>Pseudomonadota</taxon>
        <taxon>Betaproteobacteria</taxon>
        <taxon>Burkholderiales</taxon>
        <taxon>Oxalobacteraceae</taxon>
        <taxon>Telluria group</taxon>
        <taxon>Massilia</taxon>
    </lineage>
</organism>
<comment type="caution">
    <text evidence="2">The sequence shown here is derived from an EMBL/GenBank/DDBJ whole genome shotgun (WGS) entry which is preliminary data.</text>
</comment>
<dbReference type="Gene3D" id="3.10.180.10">
    <property type="entry name" value="2,3-Dihydroxybiphenyl 1,2-Dioxygenase, domain 1"/>
    <property type="match status" value="1"/>
</dbReference>
<accession>A0ABW0L7F3</accession>
<proteinExistence type="predicted"/>
<dbReference type="PIRSF" id="PIRSF021700">
    <property type="entry name" value="3_dmu_93_MTrfase"/>
    <property type="match status" value="1"/>
</dbReference>
<dbReference type="EMBL" id="JBHSMU010000014">
    <property type="protein sequence ID" value="MFC5460787.1"/>
    <property type="molecule type" value="Genomic_DNA"/>
</dbReference>
<reference evidence="3" key="1">
    <citation type="journal article" date="2019" name="Int. J. Syst. Evol. Microbiol.">
        <title>The Global Catalogue of Microorganisms (GCM) 10K type strain sequencing project: providing services to taxonomists for standard genome sequencing and annotation.</title>
        <authorList>
            <consortium name="The Broad Institute Genomics Platform"/>
            <consortium name="The Broad Institute Genome Sequencing Center for Infectious Disease"/>
            <person name="Wu L."/>
            <person name="Ma J."/>
        </authorList>
    </citation>
    <scope>NUCLEOTIDE SEQUENCE [LARGE SCALE GENOMIC DNA]</scope>
    <source>
        <strain evidence="3">KACC 12649</strain>
    </source>
</reference>
<dbReference type="PANTHER" id="PTHR33990:SF2">
    <property type="entry name" value="PHNB-LIKE DOMAIN-CONTAINING PROTEIN"/>
    <property type="match status" value="1"/>
</dbReference>
<sequence>MQTLSRITPCLWFDQQAQEAATDYVGIFPNSRIRAISHYGEAGREVHGMAAGMVLTVTFELDGQPFTALNGGPAFSFNEAVSFQVMCDTQEEIDFFWDRLGAGGDEMARQCGWLKDRYGVSWQIVPRQLQALLTGRDTARTDRVMEALLKMKKLDIDALVHAAG</sequence>
<evidence type="ECO:0000313" key="2">
    <source>
        <dbReference type="EMBL" id="MFC5460787.1"/>
    </source>
</evidence>
<dbReference type="CDD" id="cd06588">
    <property type="entry name" value="PhnB_like"/>
    <property type="match status" value="1"/>
</dbReference>
<dbReference type="RefSeq" id="WP_379783995.1">
    <property type="nucleotide sequence ID" value="NZ_JBHSMU010000014.1"/>
</dbReference>
<evidence type="ECO:0000313" key="3">
    <source>
        <dbReference type="Proteomes" id="UP001596050"/>
    </source>
</evidence>
<dbReference type="Proteomes" id="UP001596050">
    <property type="component" value="Unassembled WGS sequence"/>
</dbReference>
<evidence type="ECO:0000259" key="1">
    <source>
        <dbReference type="Pfam" id="PF06983"/>
    </source>
</evidence>
<dbReference type="InterPro" id="IPR009725">
    <property type="entry name" value="3_dmu_93_MTrfase"/>
</dbReference>
<dbReference type="InterPro" id="IPR029068">
    <property type="entry name" value="Glyas_Bleomycin-R_OHBP_Dase"/>
</dbReference>
<keyword evidence="3" id="KW-1185">Reference proteome</keyword>
<dbReference type="PANTHER" id="PTHR33990">
    <property type="entry name" value="PROTEIN YJDN-RELATED"/>
    <property type="match status" value="1"/>
</dbReference>
<dbReference type="InterPro" id="IPR028973">
    <property type="entry name" value="PhnB-like"/>
</dbReference>
<feature type="domain" description="PhnB-like" evidence="1">
    <location>
        <begin position="6"/>
        <end position="125"/>
    </location>
</feature>
<protein>
    <submittedName>
        <fullName evidence="2">VOC family protein</fullName>
    </submittedName>
</protein>
<gene>
    <name evidence="2" type="ORF">ACFPN5_13335</name>
</gene>